<dbReference type="GO" id="GO:0006281">
    <property type="term" value="P:DNA repair"/>
    <property type="evidence" value="ECO:0007669"/>
    <property type="project" value="UniProtKB-KW"/>
</dbReference>
<keyword evidence="12" id="KW-0233">DNA recombination</keyword>
<protein>
    <recommendedName>
        <fullName evidence="16">DNA helicase RecQ</fullName>
        <ecNumber evidence="16">5.6.2.4</ecNumber>
    </recommendedName>
</protein>
<evidence type="ECO:0000313" key="21">
    <source>
        <dbReference type="Proteomes" id="UP000248745"/>
    </source>
</evidence>
<dbReference type="InterPro" id="IPR002121">
    <property type="entry name" value="HRDC_dom"/>
</dbReference>
<comment type="similarity">
    <text evidence="3">Belongs to the helicase family. RecQ subfamily.</text>
</comment>
<proteinExistence type="inferred from homology"/>
<evidence type="ECO:0000256" key="15">
    <source>
        <dbReference type="ARBA" id="ARBA00034617"/>
    </source>
</evidence>
<dbReference type="GO" id="GO:0030894">
    <property type="term" value="C:replisome"/>
    <property type="evidence" value="ECO:0007669"/>
    <property type="project" value="TreeGrafter"/>
</dbReference>
<keyword evidence="14" id="KW-0413">Isomerase</keyword>
<dbReference type="Pfam" id="PF16124">
    <property type="entry name" value="RecQ_Zn_bind"/>
    <property type="match status" value="1"/>
</dbReference>
<dbReference type="InterPro" id="IPR004589">
    <property type="entry name" value="DNA_helicase_ATP-dep_RecQ"/>
</dbReference>
<dbReference type="GO" id="GO:0005524">
    <property type="term" value="F:ATP binding"/>
    <property type="evidence" value="ECO:0007669"/>
    <property type="project" value="UniProtKB-KW"/>
</dbReference>
<keyword evidence="11" id="KW-0238">DNA-binding</keyword>
<dbReference type="SUPFAM" id="SSF52540">
    <property type="entry name" value="P-loop containing nucleoside triphosphate hydrolases"/>
    <property type="match status" value="1"/>
</dbReference>
<dbReference type="NCBIfam" id="TIGR00614">
    <property type="entry name" value="recQ_fam"/>
    <property type="match status" value="1"/>
</dbReference>
<dbReference type="Pfam" id="PF00570">
    <property type="entry name" value="HRDC"/>
    <property type="match status" value="1"/>
</dbReference>
<evidence type="ECO:0000256" key="12">
    <source>
        <dbReference type="ARBA" id="ARBA00023172"/>
    </source>
</evidence>
<dbReference type="GO" id="GO:0043590">
    <property type="term" value="C:bacterial nucleoid"/>
    <property type="evidence" value="ECO:0007669"/>
    <property type="project" value="TreeGrafter"/>
</dbReference>
<keyword evidence="5" id="KW-0547">Nucleotide-binding</keyword>
<organism evidence="20 21">
    <name type="scientific">Taibaiella soli</name>
    <dbReference type="NCBI Taxonomy" id="1649169"/>
    <lineage>
        <taxon>Bacteria</taxon>
        <taxon>Pseudomonadati</taxon>
        <taxon>Bacteroidota</taxon>
        <taxon>Chitinophagia</taxon>
        <taxon>Chitinophagales</taxon>
        <taxon>Chitinophagaceae</taxon>
        <taxon>Taibaiella</taxon>
    </lineage>
</organism>
<evidence type="ECO:0000256" key="6">
    <source>
        <dbReference type="ARBA" id="ARBA00022763"/>
    </source>
</evidence>
<dbReference type="PANTHER" id="PTHR13710">
    <property type="entry name" value="DNA HELICASE RECQ FAMILY MEMBER"/>
    <property type="match status" value="1"/>
</dbReference>
<dbReference type="PROSITE" id="PS51194">
    <property type="entry name" value="HELICASE_CTER"/>
    <property type="match status" value="1"/>
</dbReference>
<keyword evidence="7" id="KW-0378">Hydrolase</keyword>
<dbReference type="PROSITE" id="PS50967">
    <property type="entry name" value="HRDC"/>
    <property type="match status" value="1"/>
</dbReference>
<evidence type="ECO:0000256" key="13">
    <source>
        <dbReference type="ARBA" id="ARBA00023204"/>
    </source>
</evidence>
<evidence type="ECO:0000256" key="1">
    <source>
        <dbReference type="ARBA" id="ARBA00001946"/>
    </source>
</evidence>
<evidence type="ECO:0000256" key="16">
    <source>
        <dbReference type="NCBIfam" id="TIGR01389"/>
    </source>
</evidence>
<evidence type="ECO:0000256" key="14">
    <source>
        <dbReference type="ARBA" id="ARBA00023235"/>
    </source>
</evidence>
<dbReference type="GO" id="GO:0046872">
    <property type="term" value="F:metal ion binding"/>
    <property type="evidence" value="ECO:0007669"/>
    <property type="project" value="UniProtKB-KW"/>
</dbReference>
<evidence type="ECO:0000256" key="11">
    <source>
        <dbReference type="ARBA" id="ARBA00023125"/>
    </source>
</evidence>
<evidence type="ECO:0000259" key="19">
    <source>
        <dbReference type="PROSITE" id="PS51194"/>
    </source>
</evidence>
<gene>
    <name evidence="20" type="primary">recQ</name>
    <name evidence="20" type="ORF">DN068_02950</name>
</gene>
<dbReference type="PROSITE" id="PS51192">
    <property type="entry name" value="HELICASE_ATP_BIND_1"/>
    <property type="match status" value="1"/>
</dbReference>
<dbReference type="GO" id="GO:0006260">
    <property type="term" value="P:DNA replication"/>
    <property type="evidence" value="ECO:0007669"/>
    <property type="project" value="InterPro"/>
</dbReference>
<evidence type="ECO:0000256" key="5">
    <source>
        <dbReference type="ARBA" id="ARBA00022741"/>
    </source>
</evidence>
<sequence>MRQDIQNALQHYFGYSSFRLHQEAIVENVLYGNDVMAIMPTGGGKSICYQLPALLLPGITVVISPLIALMKDQVDGLRANGISAAYLNSTLHPQEQYDVLQAARHGQIKLLYIAPERLLNNEQNFLNFLSQIPLSLFAVDEAHCISQWGHDFRPEYLQLAAIKRYFPKLPIIALTASADQITQRDIMEKLSLKSPAHFVSSFNRPNIHYFIRPKKNTLQQILDYLHDHPDDSGIIYTLSRKGTEDISSKLKAHGISAEFYHAGMTVDERSKVQDRFQKDKTKLMVATIAFGMGIDKSNVRFVMHYDVPKNMEGYYQETGRAGRDGLRSDALLFYSAGDIMKLQNFITVEDNNEQTEVLQRKLTQMKNFAEHEGCRRQYILQYFGEPATAYCGSCDYCLGSLEHKEATVEAQKLLSAVVRTGERFGANYLIDLLRGSKSDKIHAAHKELPTYGVGKDTTKEQWQEIIKQMVQQQLLTQDSSDFPSLQLNSASKAILRGQMQVMLVSKKAVQITKLAEENHTYDTGLLRALKAVRRMLADEEDVPAYMILSDATLTEMATFVPLSMDAMRKISGMGDYKLNRYGIAFLGEVQDYADANKLISKIHLKRPKKSTTTVTRLSSSSAATKTNSQQVTLDLFKQGLDIFEIADKRGMSPSTVENHLTSFILTGEIKADQLIPKSKLKEILAAFKKIGHAKTLKAAKDMLGDDFSYGELRIAQRQWERQELQ</sequence>
<name>A0A2W2AQ56_9BACT</name>
<feature type="domain" description="Helicase C-terminal" evidence="19">
    <location>
        <begin position="217"/>
        <end position="366"/>
    </location>
</feature>
<dbReference type="SMART" id="SM00490">
    <property type="entry name" value="HELICc"/>
    <property type="match status" value="1"/>
</dbReference>
<evidence type="ECO:0000259" key="18">
    <source>
        <dbReference type="PROSITE" id="PS51192"/>
    </source>
</evidence>
<dbReference type="SMART" id="SM00956">
    <property type="entry name" value="RQC"/>
    <property type="match status" value="1"/>
</dbReference>
<dbReference type="GO" id="GO:0043138">
    <property type="term" value="F:3'-5' DNA helicase activity"/>
    <property type="evidence" value="ECO:0007669"/>
    <property type="project" value="UniProtKB-EC"/>
</dbReference>
<dbReference type="InterPro" id="IPR036388">
    <property type="entry name" value="WH-like_DNA-bd_sf"/>
</dbReference>
<feature type="domain" description="HRDC" evidence="17">
    <location>
        <begin position="519"/>
        <end position="599"/>
    </location>
</feature>
<comment type="cofactor">
    <cofactor evidence="1">
        <name>Mg(2+)</name>
        <dbReference type="ChEBI" id="CHEBI:18420"/>
    </cofactor>
</comment>
<dbReference type="OrthoDB" id="9763310at2"/>
<dbReference type="InterPro" id="IPR001650">
    <property type="entry name" value="Helicase_C-like"/>
</dbReference>
<dbReference type="Pfam" id="PF14493">
    <property type="entry name" value="HTH_40"/>
    <property type="match status" value="1"/>
</dbReference>
<dbReference type="Gene3D" id="3.40.50.300">
    <property type="entry name" value="P-loop containing nucleotide triphosphate hydrolases"/>
    <property type="match status" value="2"/>
</dbReference>
<dbReference type="InterPro" id="IPR032284">
    <property type="entry name" value="RecQ_Zn-bd"/>
</dbReference>
<dbReference type="CDD" id="cd17920">
    <property type="entry name" value="DEXHc_RecQ"/>
    <property type="match status" value="1"/>
</dbReference>
<evidence type="ECO:0000256" key="8">
    <source>
        <dbReference type="ARBA" id="ARBA00022806"/>
    </source>
</evidence>
<comment type="caution">
    <text evidence="20">The sequence shown here is derived from an EMBL/GenBank/DDBJ whole genome shotgun (WGS) entry which is preliminary data.</text>
</comment>
<comment type="cofactor">
    <cofactor evidence="2">
        <name>Zn(2+)</name>
        <dbReference type="ChEBI" id="CHEBI:29105"/>
    </cofactor>
</comment>
<dbReference type="InterPro" id="IPR029491">
    <property type="entry name" value="Helicase_HTH"/>
</dbReference>
<accession>A0A2W2AQ56</accession>
<evidence type="ECO:0000256" key="7">
    <source>
        <dbReference type="ARBA" id="ARBA00022801"/>
    </source>
</evidence>
<dbReference type="SUPFAM" id="SSF46785">
    <property type="entry name" value="Winged helix' DNA-binding domain"/>
    <property type="match status" value="1"/>
</dbReference>
<feature type="domain" description="Helicase ATP-binding" evidence="18">
    <location>
        <begin position="26"/>
        <end position="196"/>
    </location>
</feature>
<dbReference type="SMART" id="SM00487">
    <property type="entry name" value="DEXDc"/>
    <property type="match status" value="1"/>
</dbReference>
<dbReference type="EMBL" id="QKTW01000003">
    <property type="protein sequence ID" value="PZF74550.1"/>
    <property type="molecule type" value="Genomic_DNA"/>
</dbReference>
<dbReference type="Pfam" id="PF00270">
    <property type="entry name" value="DEAD"/>
    <property type="match status" value="1"/>
</dbReference>
<dbReference type="InterPro" id="IPR027417">
    <property type="entry name" value="P-loop_NTPase"/>
</dbReference>
<evidence type="ECO:0000256" key="2">
    <source>
        <dbReference type="ARBA" id="ARBA00001947"/>
    </source>
</evidence>
<dbReference type="FunFam" id="3.40.50.300:FF:000156">
    <property type="entry name" value="ATP-dependent DNA helicase recQ"/>
    <property type="match status" value="1"/>
</dbReference>
<dbReference type="EC" id="5.6.2.4" evidence="16"/>
<keyword evidence="10" id="KW-0067">ATP-binding</keyword>
<dbReference type="CDD" id="cd18794">
    <property type="entry name" value="SF2_C_RecQ"/>
    <property type="match status" value="1"/>
</dbReference>
<dbReference type="GO" id="GO:0009432">
    <property type="term" value="P:SOS response"/>
    <property type="evidence" value="ECO:0007669"/>
    <property type="project" value="UniProtKB-UniRule"/>
</dbReference>
<evidence type="ECO:0000256" key="3">
    <source>
        <dbReference type="ARBA" id="ARBA00005446"/>
    </source>
</evidence>
<dbReference type="InterPro" id="IPR010997">
    <property type="entry name" value="HRDC-like_sf"/>
</dbReference>
<dbReference type="Gene3D" id="1.10.10.10">
    <property type="entry name" value="Winged helix-like DNA-binding domain superfamily/Winged helix DNA-binding domain"/>
    <property type="match status" value="1"/>
</dbReference>
<keyword evidence="6" id="KW-0227">DNA damage</keyword>
<keyword evidence="21" id="KW-1185">Reference proteome</keyword>
<reference evidence="20 21" key="1">
    <citation type="submission" date="2018-06" db="EMBL/GenBank/DDBJ databases">
        <title>Mucibacter soli gen. nov., sp. nov., a new member of the family Chitinophagaceae producing mucin.</title>
        <authorList>
            <person name="Kim M.-K."/>
            <person name="Park S."/>
            <person name="Kim T.-S."/>
            <person name="Joung Y."/>
            <person name="Han J.-H."/>
            <person name="Kim S.B."/>
        </authorList>
    </citation>
    <scope>NUCLEOTIDE SEQUENCE [LARGE SCALE GENOMIC DNA]</scope>
    <source>
        <strain evidence="20 21">R1-15</strain>
    </source>
</reference>
<keyword evidence="13" id="KW-0234">DNA repair</keyword>
<dbReference type="Pfam" id="PF09382">
    <property type="entry name" value="RQC"/>
    <property type="match status" value="1"/>
</dbReference>
<dbReference type="Pfam" id="PF00271">
    <property type="entry name" value="Helicase_C"/>
    <property type="match status" value="1"/>
</dbReference>
<evidence type="ECO:0000259" key="17">
    <source>
        <dbReference type="PROSITE" id="PS50967"/>
    </source>
</evidence>
<keyword evidence="9" id="KW-0862">Zinc</keyword>
<dbReference type="Gene3D" id="1.10.150.80">
    <property type="entry name" value="HRDC domain"/>
    <property type="match status" value="1"/>
</dbReference>
<dbReference type="InterPro" id="IPR011545">
    <property type="entry name" value="DEAD/DEAH_box_helicase_dom"/>
</dbReference>
<dbReference type="GO" id="GO:0003677">
    <property type="term" value="F:DNA binding"/>
    <property type="evidence" value="ECO:0007669"/>
    <property type="project" value="UniProtKB-KW"/>
</dbReference>
<dbReference type="GO" id="GO:0009378">
    <property type="term" value="F:four-way junction helicase activity"/>
    <property type="evidence" value="ECO:0007669"/>
    <property type="project" value="TreeGrafter"/>
</dbReference>
<dbReference type="Gene3D" id="1.10.10.1390">
    <property type="entry name" value="ATP-dependent DNA helicase RecQ"/>
    <property type="match status" value="1"/>
</dbReference>
<keyword evidence="4" id="KW-0479">Metal-binding</keyword>
<comment type="catalytic activity">
    <reaction evidence="15">
        <text>Couples ATP hydrolysis with the unwinding of duplex DNA by translocating in the 3'-5' direction.</text>
        <dbReference type="EC" id="5.6.2.4"/>
    </reaction>
</comment>
<evidence type="ECO:0000256" key="9">
    <source>
        <dbReference type="ARBA" id="ARBA00022833"/>
    </source>
</evidence>
<dbReference type="InterPro" id="IPR044876">
    <property type="entry name" value="HRDC_dom_sf"/>
</dbReference>
<dbReference type="GO" id="GO:0005737">
    <property type="term" value="C:cytoplasm"/>
    <property type="evidence" value="ECO:0007669"/>
    <property type="project" value="TreeGrafter"/>
</dbReference>
<keyword evidence="8 20" id="KW-0347">Helicase</keyword>
<dbReference type="RefSeq" id="WP_110997390.1">
    <property type="nucleotide sequence ID" value="NZ_QKTW01000003.1"/>
</dbReference>
<dbReference type="FunFam" id="3.40.50.300:FF:000296">
    <property type="entry name" value="ATP-dependent DNA helicase RecQ"/>
    <property type="match status" value="1"/>
</dbReference>
<dbReference type="InterPro" id="IPR018982">
    <property type="entry name" value="RQC_domain"/>
</dbReference>
<evidence type="ECO:0000313" key="20">
    <source>
        <dbReference type="EMBL" id="PZF74550.1"/>
    </source>
</evidence>
<dbReference type="SUPFAM" id="SSF47819">
    <property type="entry name" value="HRDC-like"/>
    <property type="match status" value="1"/>
</dbReference>
<evidence type="ECO:0000256" key="4">
    <source>
        <dbReference type="ARBA" id="ARBA00022723"/>
    </source>
</evidence>
<dbReference type="GO" id="GO:0006310">
    <property type="term" value="P:DNA recombination"/>
    <property type="evidence" value="ECO:0007669"/>
    <property type="project" value="UniProtKB-UniRule"/>
</dbReference>
<dbReference type="SMART" id="SM00341">
    <property type="entry name" value="HRDC"/>
    <property type="match status" value="1"/>
</dbReference>
<evidence type="ECO:0000256" key="10">
    <source>
        <dbReference type="ARBA" id="ARBA00022840"/>
    </source>
</evidence>
<dbReference type="InterPro" id="IPR006293">
    <property type="entry name" value="DNA_helicase_ATP-dep_RecQ_bac"/>
</dbReference>
<dbReference type="NCBIfam" id="TIGR01389">
    <property type="entry name" value="recQ"/>
    <property type="match status" value="1"/>
</dbReference>
<dbReference type="Proteomes" id="UP000248745">
    <property type="component" value="Unassembled WGS sequence"/>
</dbReference>
<dbReference type="GO" id="GO:0016787">
    <property type="term" value="F:hydrolase activity"/>
    <property type="evidence" value="ECO:0007669"/>
    <property type="project" value="UniProtKB-KW"/>
</dbReference>
<dbReference type="PANTHER" id="PTHR13710:SF105">
    <property type="entry name" value="ATP-DEPENDENT DNA HELICASE Q1"/>
    <property type="match status" value="1"/>
</dbReference>
<dbReference type="InterPro" id="IPR036390">
    <property type="entry name" value="WH_DNA-bd_sf"/>
</dbReference>
<dbReference type="AlphaFoldDB" id="A0A2W2AQ56"/>
<dbReference type="InterPro" id="IPR014001">
    <property type="entry name" value="Helicase_ATP-bd"/>
</dbReference>